<dbReference type="AlphaFoldDB" id="A0A0M3I5Z5"/>
<accession>A0A0M3I5Z5</accession>
<protein>
    <submittedName>
        <fullName evidence="3">Uncharacterized protein</fullName>
    </submittedName>
</protein>
<evidence type="ECO:0000313" key="2">
    <source>
        <dbReference type="Proteomes" id="UP000036681"/>
    </source>
</evidence>
<evidence type="ECO:0000256" key="1">
    <source>
        <dbReference type="SAM" id="Phobius"/>
    </source>
</evidence>
<keyword evidence="2" id="KW-1185">Reference proteome</keyword>
<dbReference type="Proteomes" id="UP000036681">
    <property type="component" value="Unplaced"/>
</dbReference>
<sequence>MPVEEVHRENQAKTTLVDRVILWVCAQSRETLCMLIICAVIVYAIGVINSNLLNVPLRNYSQ</sequence>
<keyword evidence="1" id="KW-0472">Membrane</keyword>
<keyword evidence="1" id="KW-0812">Transmembrane</keyword>
<keyword evidence="1" id="KW-1133">Transmembrane helix</keyword>
<name>A0A0M3I5Z5_ASCLU</name>
<reference evidence="3" key="1">
    <citation type="submission" date="2017-02" db="UniProtKB">
        <authorList>
            <consortium name="WormBaseParasite"/>
        </authorList>
    </citation>
    <scope>IDENTIFICATION</scope>
</reference>
<proteinExistence type="predicted"/>
<organism evidence="2 3">
    <name type="scientific">Ascaris lumbricoides</name>
    <name type="common">Giant roundworm</name>
    <dbReference type="NCBI Taxonomy" id="6252"/>
    <lineage>
        <taxon>Eukaryota</taxon>
        <taxon>Metazoa</taxon>
        <taxon>Ecdysozoa</taxon>
        <taxon>Nematoda</taxon>
        <taxon>Chromadorea</taxon>
        <taxon>Rhabditida</taxon>
        <taxon>Spirurina</taxon>
        <taxon>Ascaridomorpha</taxon>
        <taxon>Ascaridoidea</taxon>
        <taxon>Ascarididae</taxon>
        <taxon>Ascaris</taxon>
    </lineage>
</organism>
<dbReference type="WBParaSite" id="ALUE_0001241701-mRNA-1">
    <property type="protein sequence ID" value="ALUE_0001241701-mRNA-1"/>
    <property type="gene ID" value="ALUE_0001241701"/>
</dbReference>
<feature type="transmembrane region" description="Helical" evidence="1">
    <location>
        <begin position="32"/>
        <end position="53"/>
    </location>
</feature>
<evidence type="ECO:0000313" key="3">
    <source>
        <dbReference type="WBParaSite" id="ALUE_0001241701-mRNA-1"/>
    </source>
</evidence>